<dbReference type="Proteomes" id="UP001565471">
    <property type="component" value="Unassembled WGS sequence"/>
</dbReference>
<sequence>MDPRRPCRKLVWTWSGRRSSFIALMTWMLLVWLGPVQAGEIRDVQSLAPLVGKVVQSVVGIKATTETAPASRSMALGPASPGGPSLTAKEVYGAGVIIKAEPGLIVTSNHLIRGAETLAVRLPDGRQLDAKFVVADERYGLAMLRISASGLTAARIGRSIDAEPGDFVLAVGGSSGSAPSVSFGIVSALHRSRPGIPCQDLIQTDALLDRGSSGGALFNLRGEVIGIVAAGADETESGRAFGLAIPSDAIDRLYVRMN</sequence>
<keyword evidence="1" id="KW-0378">Hydrolase</keyword>
<reference evidence="1 2" key="1">
    <citation type="submission" date="2024-07" db="EMBL/GenBank/DDBJ databases">
        <title>Genomic Encyclopedia of Type Strains, Phase V (KMG-V): Genome sequencing to study the core and pangenomes of soil and plant-associated prokaryotes.</title>
        <authorList>
            <person name="Whitman W."/>
        </authorList>
    </citation>
    <scope>NUCLEOTIDE SEQUENCE [LARGE SCALE GENOMIC DNA]</scope>
    <source>
        <strain evidence="1 2">USDA 415</strain>
    </source>
</reference>
<dbReference type="PANTHER" id="PTHR22939:SF129">
    <property type="entry name" value="SERINE PROTEASE HTRA2, MITOCHONDRIAL"/>
    <property type="match status" value="1"/>
</dbReference>
<dbReference type="PRINTS" id="PR00834">
    <property type="entry name" value="PROTEASES2C"/>
</dbReference>
<name>A0ABV4F7S2_BRAEL</name>
<dbReference type="Gene3D" id="2.40.10.120">
    <property type="match status" value="1"/>
</dbReference>
<dbReference type="GO" id="GO:0008233">
    <property type="term" value="F:peptidase activity"/>
    <property type="evidence" value="ECO:0007669"/>
    <property type="project" value="UniProtKB-KW"/>
</dbReference>
<dbReference type="InterPro" id="IPR009003">
    <property type="entry name" value="Peptidase_S1_PA"/>
</dbReference>
<dbReference type="GO" id="GO:0006508">
    <property type="term" value="P:proteolysis"/>
    <property type="evidence" value="ECO:0007669"/>
    <property type="project" value="UniProtKB-KW"/>
</dbReference>
<organism evidence="1 2">
    <name type="scientific">Bradyrhizobium elkanii</name>
    <dbReference type="NCBI Taxonomy" id="29448"/>
    <lineage>
        <taxon>Bacteria</taxon>
        <taxon>Pseudomonadati</taxon>
        <taxon>Pseudomonadota</taxon>
        <taxon>Alphaproteobacteria</taxon>
        <taxon>Hyphomicrobiales</taxon>
        <taxon>Nitrobacteraceae</taxon>
        <taxon>Bradyrhizobium</taxon>
    </lineage>
</organism>
<keyword evidence="1" id="KW-0645">Protease</keyword>
<dbReference type="PANTHER" id="PTHR22939">
    <property type="entry name" value="SERINE PROTEASE FAMILY S1C HTRA-RELATED"/>
    <property type="match status" value="1"/>
</dbReference>
<dbReference type="SUPFAM" id="SSF50494">
    <property type="entry name" value="Trypsin-like serine proteases"/>
    <property type="match status" value="1"/>
</dbReference>
<dbReference type="EMBL" id="JBGBZA010000002">
    <property type="protein sequence ID" value="MEY9318963.1"/>
    <property type="molecule type" value="Genomic_DNA"/>
</dbReference>
<comment type="caution">
    <text evidence="1">The sequence shown here is derived from an EMBL/GenBank/DDBJ whole genome shotgun (WGS) entry which is preliminary data.</text>
</comment>
<evidence type="ECO:0000313" key="2">
    <source>
        <dbReference type="Proteomes" id="UP001565471"/>
    </source>
</evidence>
<accession>A0ABV4F7S2</accession>
<dbReference type="Pfam" id="PF13365">
    <property type="entry name" value="Trypsin_2"/>
    <property type="match status" value="1"/>
</dbReference>
<evidence type="ECO:0000313" key="1">
    <source>
        <dbReference type="EMBL" id="MEY9318963.1"/>
    </source>
</evidence>
<gene>
    <name evidence="1" type="ORF">ABIF29_005762</name>
</gene>
<proteinExistence type="predicted"/>
<keyword evidence="2" id="KW-1185">Reference proteome</keyword>
<protein>
    <submittedName>
        <fullName evidence="1">S1-C subfamily serine protease</fullName>
    </submittedName>
</protein>
<dbReference type="InterPro" id="IPR001940">
    <property type="entry name" value="Peptidase_S1C"/>
</dbReference>